<dbReference type="PANTHER" id="PTHR44942:SF4">
    <property type="entry name" value="METHYLTRANSFERASE TYPE 11 DOMAIN-CONTAINING PROTEIN"/>
    <property type="match status" value="1"/>
</dbReference>
<dbReference type="InterPro" id="IPR041698">
    <property type="entry name" value="Methyltransf_25"/>
</dbReference>
<gene>
    <name evidence="4" type="ORF">GCM10009850_093320</name>
</gene>
<reference evidence="5" key="1">
    <citation type="journal article" date="2019" name="Int. J. Syst. Evol. Microbiol.">
        <title>The Global Catalogue of Microorganisms (GCM) 10K type strain sequencing project: providing services to taxonomists for standard genome sequencing and annotation.</title>
        <authorList>
            <consortium name="The Broad Institute Genomics Platform"/>
            <consortium name="The Broad Institute Genome Sequencing Center for Infectious Disease"/>
            <person name="Wu L."/>
            <person name="Ma J."/>
        </authorList>
    </citation>
    <scope>NUCLEOTIDE SEQUENCE [LARGE SCALE GENOMIC DNA]</scope>
    <source>
        <strain evidence="5">JCM 16114</strain>
    </source>
</reference>
<dbReference type="SUPFAM" id="SSF53335">
    <property type="entry name" value="S-adenosyl-L-methionine-dependent methyltransferases"/>
    <property type="match status" value="1"/>
</dbReference>
<proteinExistence type="predicted"/>
<dbReference type="Gene3D" id="3.40.50.150">
    <property type="entry name" value="Vaccinia Virus protein VP39"/>
    <property type="match status" value="1"/>
</dbReference>
<evidence type="ECO:0000313" key="5">
    <source>
        <dbReference type="Proteomes" id="UP001499843"/>
    </source>
</evidence>
<sequence length="429" mass="45818">MSGQLSRMDVTTALDLALDALAVNGDGPAYRVCGTSAALLQGVQIPAGDIDVLLAGRKDVDAFAAALSSFPCLHPAEWLPGSAQYFARFEVNGVALELSTVERRTDSDALECVGSGPWRHHVPVACGSHRVPHPRSPPDSGARPARGLDRLPWWATAHYGGRMPTSSQGQPAHQAREYAESFGTDAERYDRARPPYPEALVKRVIAASPGPAVLDVGCGTGIEARQFQAAGCTVLGVDPDERMLEVARRSGVEAEAATFEAWDPAGRTFDAIIAGQAWHWVDPVAGAGKAARLLRPGGPLAIFAHVFDAPPAIAQAYAEVFRRVMPDSPFAGQQARPARDVYAEMFAKFADGIREAGGFGEPELWRFEWQQDYTRDEWLDLLPTTGALTRLPAGKLAEVLDGVGAAIDGLGGRFTVPYLTMAVVAARTP</sequence>
<protein>
    <recommendedName>
        <fullName evidence="3">Methyltransferase domain-containing protein</fullName>
    </recommendedName>
</protein>
<dbReference type="InterPro" id="IPR029063">
    <property type="entry name" value="SAM-dependent_MTases_sf"/>
</dbReference>
<evidence type="ECO:0000256" key="1">
    <source>
        <dbReference type="ARBA" id="ARBA00022603"/>
    </source>
</evidence>
<keyword evidence="2" id="KW-0808">Transferase</keyword>
<name>A0ABP5PQS0_9ACTN</name>
<dbReference type="CDD" id="cd02440">
    <property type="entry name" value="AdoMet_MTases"/>
    <property type="match status" value="1"/>
</dbReference>
<accession>A0ABP5PQS0</accession>
<dbReference type="InterPro" id="IPR051052">
    <property type="entry name" value="Diverse_substrate_MTase"/>
</dbReference>
<evidence type="ECO:0000313" key="4">
    <source>
        <dbReference type="EMBL" id="GAA2213869.1"/>
    </source>
</evidence>
<organism evidence="4 5">
    <name type="scientific">Nonomuraea monospora</name>
    <dbReference type="NCBI Taxonomy" id="568818"/>
    <lineage>
        <taxon>Bacteria</taxon>
        <taxon>Bacillati</taxon>
        <taxon>Actinomycetota</taxon>
        <taxon>Actinomycetes</taxon>
        <taxon>Streptosporangiales</taxon>
        <taxon>Streptosporangiaceae</taxon>
        <taxon>Nonomuraea</taxon>
    </lineage>
</organism>
<evidence type="ECO:0000259" key="3">
    <source>
        <dbReference type="Pfam" id="PF13649"/>
    </source>
</evidence>
<keyword evidence="1" id="KW-0489">Methyltransferase</keyword>
<dbReference type="Proteomes" id="UP001499843">
    <property type="component" value="Unassembled WGS sequence"/>
</dbReference>
<dbReference type="RefSeq" id="WP_344490310.1">
    <property type="nucleotide sequence ID" value="NZ_BAAAQX010000036.1"/>
</dbReference>
<dbReference type="InterPro" id="IPR043519">
    <property type="entry name" value="NT_sf"/>
</dbReference>
<comment type="caution">
    <text evidence="4">The sequence shown here is derived from an EMBL/GenBank/DDBJ whole genome shotgun (WGS) entry which is preliminary data.</text>
</comment>
<evidence type="ECO:0000256" key="2">
    <source>
        <dbReference type="ARBA" id="ARBA00022679"/>
    </source>
</evidence>
<dbReference type="Gene3D" id="3.30.460.40">
    <property type="match status" value="1"/>
</dbReference>
<keyword evidence="5" id="KW-1185">Reference proteome</keyword>
<dbReference type="EMBL" id="BAAAQX010000036">
    <property type="protein sequence ID" value="GAA2213869.1"/>
    <property type="molecule type" value="Genomic_DNA"/>
</dbReference>
<feature type="domain" description="Methyltransferase" evidence="3">
    <location>
        <begin position="213"/>
        <end position="298"/>
    </location>
</feature>
<dbReference type="SUPFAM" id="SSF81301">
    <property type="entry name" value="Nucleotidyltransferase"/>
    <property type="match status" value="1"/>
</dbReference>
<dbReference type="PANTHER" id="PTHR44942">
    <property type="entry name" value="METHYLTRANSF_11 DOMAIN-CONTAINING PROTEIN"/>
    <property type="match status" value="1"/>
</dbReference>
<dbReference type="Pfam" id="PF13649">
    <property type="entry name" value="Methyltransf_25"/>
    <property type="match status" value="1"/>
</dbReference>